<dbReference type="Pfam" id="PF06580">
    <property type="entry name" value="His_kinase"/>
    <property type="match status" value="1"/>
</dbReference>
<keyword evidence="4" id="KW-1185">Reference proteome</keyword>
<dbReference type="Proteomes" id="UP001517367">
    <property type="component" value="Unassembled WGS sequence"/>
</dbReference>
<dbReference type="RefSeq" id="WP_246073463.1">
    <property type="nucleotide sequence ID" value="NZ_SRMP02000023.1"/>
</dbReference>
<keyword evidence="1" id="KW-1133">Transmembrane helix</keyword>
<dbReference type="EMBL" id="SRMP02000023">
    <property type="protein sequence ID" value="MFN0292459.1"/>
    <property type="molecule type" value="Genomic_DNA"/>
</dbReference>
<sequence>MERNSVQLKRVWYIFVPEDREMEISRHKDRTFLSNRTKRFVFVPFAFVLFYLVSFVIDPYAKHWQNYFERPLSIFVPEILLVGIFCTLISEVTIVVHQRLNSSLPWNDKPVKRTLVEALYNILATMLIMFINIVLVLYLQSGSLVLLSQEEIGSLFRWVFTSLMISFMLTSINTANYLISNWKSTETKVAYHQLRESELRQASVEAELKALKLQLDPHFIFNNLSILSELILENHKLGYEYSERFAKVFRFLLVNSRKNVVSLEEELRFMDSYIFLIQHRVEEGVDFDIDVSAASRKLYLPPLTLQLLVENAMKHNTANKNVPLSIRIYSGEGNMLVIENTLCPLEGPKAGSTGLGIANIRNRFRLLQGKLPDFYTEDHLFKVVVHLMDYDK</sequence>
<evidence type="ECO:0000256" key="1">
    <source>
        <dbReference type="SAM" id="Phobius"/>
    </source>
</evidence>
<feature type="transmembrane region" description="Helical" evidence="1">
    <location>
        <begin position="158"/>
        <end position="179"/>
    </location>
</feature>
<keyword evidence="3" id="KW-0418">Kinase</keyword>
<protein>
    <submittedName>
        <fullName evidence="3">Sensor histidine kinase</fullName>
        <ecNumber evidence="3">2.7.13.3</ecNumber>
    </submittedName>
</protein>
<keyword evidence="3" id="KW-0808">Transferase</keyword>
<dbReference type="GO" id="GO:0004673">
    <property type="term" value="F:protein histidine kinase activity"/>
    <property type="evidence" value="ECO:0007669"/>
    <property type="project" value="UniProtKB-EC"/>
</dbReference>
<feature type="transmembrane region" description="Helical" evidence="1">
    <location>
        <begin position="40"/>
        <end position="60"/>
    </location>
</feature>
<keyword evidence="1" id="KW-0812">Transmembrane</keyword>
<keyword evidence="1" id="KW-0472">Membrane</keyword>
<dbReference type="Gene3D" id="3.30.565.10">
    <property type="entry name" value="Histidine kinase-like ATPase, C-terminal domain"/>
    <property type="match status" value="1"/>
</dbReference>
<gene>
    <name evidence="3" type="ORF">E5L68_013725</name>
</gene>
<dbReference type="InterPro" id="IPR050640">
    <property type="entry name" value="Bact_2-comp_sensor_kinase"/>
</dbReference>
<evidence type="ECO:0000313" key="4">
    <source>
        <dbReference type="Proteomes" id="UP001517367"/>
    </source>
</evidence>
<evidence type="ECO:0000313" key="3">
    <source>
        <dbReference type="EMBL" id="MFN0292459.1"/>
    </source>
</evidence>
<reference evidence="3 4" key="1">
    <citation type="submission" date="2024-12" db="EMBL/GenBank/DDBJ databases">
        <authorList>
            <person name="Hu S."/>
        </authorList>
    </citation>
    <scope>NUCLEOTIDE SEQUENCE [LARGE SCALE GENOMIC DNA]</scope>
    <source>
        <strain evidence="3 4">P-25</strain>
    </source>
</reference>
<dbReference type="PANTHER" id="PTHR34220:SF7">
    <property type="entry name" value="SENSOR HISTIDINE KINASE YPDA"/>
    <property type="match status" value="1"/>
</dbReference>
<name>A0ABW9JJ80_9SPHI</name>
<evidence type="ECO:0000259" key="2">
    <source>
        <dbReference type="Pfam" id="PF06580"/>
    </source>
</evidence>
<dbReference type="EC" id="2.7.13.3" evidence="3"/>
<dbReference type="PANTHER" id="PTHR34220">
    <property type="entry name" value="SENSOR HISTIDINE KINASE YPDA"/>
    <property type="match status" value="1"/>
</dbReference>
<dbReference type="InterPro" id="IPR010559">
    <property type="entry name" value="Sig_transdc_His_kin_internal"/>
</dbReference>
<comment type="caution">
    <text evidence="3">The sequence shown here is derived from an EMBL/GenBank/DDBJ whole genome shotgun (WGS) entry which is preliminary data.</text>
</comment>
<feature type="domain" description="Signal transduction histidine kinase internal region" evidence="2">
    <location>
        <begin position="206"/>
        <end position="283"/>
    </location>
</feature>
<feature type="transmembrane region" description="Helical" evidence="1">
    <location>
        <begin position="72"/>
        <end position="97"/>
    </location>
</feature>
<dbReference type="InterPro" id="IPR036890">
    <property type="entry name" value="HATPase_C_sf"/>
</dbReference>
<dbReference type="SUPFAM" id="SSF55874">
    <property type="entry name" value="ATPase domain of HSP90 chaperone/DNA topoisomerase II/histidine kinase"/>
    <property type="match status" value="1"/>
</dbReference>
<accession>A0ABW9JJ80</accession>
<proteinExistence type="predicted"/>
<feature type="transmembrane region" description="Helical" evidence="1">
    <location>
        <begin position="118"/>
        <end position="138"/>
    </location>
</feature>
<organism evidence="3 4">
    <name type="scientific">Pedobacter helvus</name>
    <dbReference type="NCBI Taxonomy" id="2563444"/>
    <lineage>
        <taxon>Bacteria</taxon>
        <taxon>Pseudomonadati</taxon>
        <taxon>Bacteroidota</taxon>
        <taxon>Sphingobacteriia</taxon>
        <taxon>Sphingobacteriales</taxon>
        <taxon>Sphingobacteriaceae</taxon>
        <taxon>Pedobacter</taxon>
    </lineage>
</organism>